<dbReference type="Proteomes" id="UP001367316">
    <property type="component" value="Unassembled WGS sequence"/>
</dbReference>
<feature type="region of interest" description="Disordered" evidence="1">
    <location>
        <begin position="91"/>
        <end position="112"/>
    </location>
</feature>
<organism evidence="2 3">
    <name type="scientific">Phyllosticta paracitricarpa</name>
    <dbReference type="NCBI Taxonomy" id="2016321"/>
    <lineage>
        <taxon>Eukaryota</taxon>
        <taxon>Fungi</taxon>
        <taxon>Dikarya</taxon>
        <taxon>Ascomycota</taxon>
        <taxon>Pezizomycotina</taxon>
        <taxon>Dothideomycetes</taxon>
        <taxon>Dothideomycetes incertae sedis</taxon>
        <taxon>Botryosphaeriales</taxon>
        <taxon>Phyllostictaceae</taxon>
        <taxon>Phyllosticta</taxon>
    </lineage>
</organism>
<evidence type="ECO:0000313" key="2">
    <source>
        <dbReference type="EMBL" id="KAK7610789.1"/>
    </source>
</evidence>
<proteinExistence type="predicted"/>
<name>A0ABR1N6F7_9PEZI</name>
<gene>
    <name evidence="2" type="ORF">JOL62DRAFT_94139</name>
</gene>
<comment type="caution">
    <text evidence="2">The sequence shown here is derived from an EMBL/GenBank/DDBJ whole genome shotgun (WGS) entry which is preliminary data.</text>
</comment>
<reference evidence="2 3" key="1">
    <citation type="submission" date="2024-04" db="EMBL/GenBank/DDBJ databases">
        <title>Phyllosticta paracitricarpa is synonymous to the EU quarantine fungus P. citricarpa based on phylogenomic analyses.</title>
        <authorList>
            <consortium name="Lawrence Berkeley National Laboratory"/>
            <person name="Van ingen-buijs V.A."/>
            <person name="Van westerhoven A.C."/>
            <person name="Haridas S."/>
            <person name="Skiadas P."/>
            <person name="Martin F."/>
            <person name="Groenewald J.Z."/>
            <person name="Crous P.W."/>
            <person name="Seidl M.F."/>
        </authorList>
    </citation>
    <scope>NUCLEOTIDE SEQUENCE [LARGE SCALE GENOMIC DNA]</scope>
    <source>
        <strain evidence="2 3">CBS 141358</strain>
    </source>
</reference>
<feature type="compositionally biased region" description="Basic and acidic residues" evidence="1">
    <location>
        <begin position="91"/>
        <end position="104"/>
    </location>
</feature>
<dbReference type="EMBL" id="JBBPBF010000016">
    <property type="protein sequence ID" value="KAK7610789.1"/>
    <property type="molecule type" value="Genomic_DNA"/>
</dbReference>
<evidence type="ECO:0000313" key="3">
    <source>
        <dbReference type="Proteomes" id="UP001367316"/>
    </source>
</evidence>
<sequence length="259" mass="28122">MAVGVWRACIAQVGVDNLPGGYRVRFLVFAVVSASRSFARVDIDESNQAIFSSSRRRARHALIGVWNVSTHYTSARDSALFLGCGCACGRESPREQPSKSREGDLSFPGAETRGLRGAGEAHHIGIGSARCVCLSRPWLPAGGLAARSLGSLTLDAGRWMPVQGVNTTSSQGKDVKINLNRRLLRPQYRPYLPARPRRAALHCCRGARGSPWHHNTEDLVADGRRKTSSTALQTLLDDCKGFKQPNKSVCAARASQQMP</sequence>
<keyword evidence="3" id="KW-1185">Reference proteome</keyword>
<evidence type="ECO:0000256" key="1">
    <source>
        <dbReference type="SAM" id="MobiDB-lite"/>
    </source>
</evidence>
<protein>
    <submittedName>
        <fullName evidence="2">Uncharacterized protein</fullName>
    </submittedName>
</protein>
<accession>A0ABR1N6F7</accession>